<keyword evidence="7 8" id="KW-0472">Membrane</keyword>
<dbReference type="InterPro" id="IPR007227">
    <property type="entry name" value="Cell_shape_determining_MreD"/>
</dbReference>
<accession>A0ABS6V6R7</accession>
<keyword evidence="10" id="KW-1185">Reference proteome</keyword>
<feature type="transmembrane region" description="Helical" evidence="8">
    <location>
        <begin position="145"/>
        <end position="164"/>
    </location>
</feature>
<evidence type="ECO:0000256" key="8">
    <source>
        <dbReference type="SAM" id="Phobius"/>
    </source>
</evidence>
<keyword evidence="4 8" id="KW-0812">Transmembrane</keyword>
<evidence type="ECO:0000256" key="1">
    <source>
        <dbReference type="ARBA" id="ARBA00004651"/>
    </source>
</evidence>
<organism evidence="9 10">
    <name type="scientific">Sphingomicrobium clamense</name>
    <dbReference type="NCBI Taxonomy" id="2851013"/>
    <lineage>
        <taxon>Bacteria</taxon>
        <taxon>Pseudomonadati</taxon>
        <taxon>Pseudomonadota</taxon>
        <taxon>Alphaproteobacteria</taxon>
        <taxon>Sphingomonadales</taxon>
        <taxon>Sphingomonadaceae</taxon>
        <taxon>Sphingomicrobium</taxon>
    </lineage>
</organism>
<evidence type="ECO:0000313" key="9">
    <source>
        <dbReference type="EMBL" id="MBW0145277.1"/>
    </source>
</evidence>
<feature type="transmembrane region" description="Helical" evidence="8">
    <location>
        <begin position="21"/>
        <end position="42"/>
    </location>
</feature>
<reference evidence="9 10" key="1">
    <citation type="submission" date="2021-07" db="EMBL/GenBank/DDBJ databases">
        <title>The draft genome sequence of Sphingomicrobium sp. B8.</title>
        <authorList>
            <person name="Mu L."/>
        </authorList>
    </citation>
    <scope>NUCLEOTIDE SEQUENCE [LARGE SCALE GENOMIC DNA]</scope>
    <source>
        <strain evidence="9 10">B8</strain>
    </source>
</reference>
<feature type="transmembrane region" description="Helical" evidence="8">
    <location>
        <begin position="116"/>
        <end position="139"/>
    </location>
</feature>
<comment type="caution">
    <text evidence="9">The sequence shown here is derived from an EMBL/GenBank/DDBJ whole genome shotgun (WGS) entry which is preliminary data.</text>
</comment>
<gene>
    <name evidence="9" type="primary">mreD</name>
    <name evidence="9" type="ORF">KTQ36_08220</name>
</gene>
<evidence type="ECO:0000256" key="2">
    <source>
        <dbReference type="ARBA" id="ARBA00007776"/>
    </source>
</evidence>
<evidence type="ECO:0000256" key="7">
    <source>
        <dbReference type="ARBA" id="ARBA00023136"/>
    </source>
</evidence>
<evidence type="ECO:0000313" key="10">
    <source>
        <dbReference type="Proteomes" id="UP000698028"/>
    </source>
</evidence>
<proteinExistence type="inferred from homology"/>
<protein>
    <submittedName>
        <fullName evidence="9">Rod shape-determining protein MreD</fullName>
    </submittedName>
</protein>
<evidence type="ECO:0000256" key="3">
    <source>
        <dbReference type="ARBA" id="ARBA00022475"/>
    </source>
</evidence>
<name>A0ABS6V6R7_9SPHN</name>
<evidence type="ECO:0000256" key="5">
    <source>
        <dbReference type="ARBA" id="ARBA00022960"/>
    </source>
</evidence>
<feature type="transmembrane region" description="Helical" evidence="8">
    <location>
        <begin position="86"/>
        <end position="104"/>
    </location>
</feature>
<evidence type="ECO:0000256" key="4">
    <source>
        <dbReference type="ARBA" id="ARBA00022692"/>
    </source>
</evidence>
<keyword evidence="5" id="KW-0133">Cell shape</keyword>
<dbReference type="EMBL" id="JAHVAH010000001">
    <property type="protein sequence ID" value="MBW0145277.1"/>
    <property type="molecule type" value="Genomic_DNA"/>
</dbReference>
<comment type="subcellular location">
    <subcellularLocation>
        <location evidence="1">Cell membrane</location>
        <topology evidence="1">Multi-pass membrane protein</topology>
    </subcellularLocation>
</comment>
<dbReference type="RefSeq" id="WP_218633197.1">
    <property type="nucleotide sequence ID" value="NZ_JAHVAH010000001.1"/>
</dbReference>
<keyword evidence="6 8" id="KW-1133">Transmembrane helix</keyword>
<dbReference type="Proteomes" id="UP000698028">
    <property type="component" value="Unassembled WGS sequence"/>
</dbReference>
<evidence type="ECO:0000256" key="6">
    <source>
        <dbReference type="ARBA" id="ARBA00022989"/>
    </source>
</evidence>
<keyword evidence="3" id="KW-1003">Cell membrane</keyword>
<dbReference type="Pfam" id="PF04093">
    <property type="entry name" value="MreD"/>
    <property type="match status" value="1"/>
</dbReference>
<comment type="similarity">
    <text evidence="2">Belongs to the MreD family.</text>
</comment>
<dbReference type="NCBIfam" id="TIGR03426">
    <property type="entry name" value="shape_MreD"/>
    <property type="match status" value="1"/>
</dbReference>
<sequence length="174" mass="19714">MARMRDAEVVRRRRLGPRAGAHLYPPVTIILASLAVLIPASLPGSWWPNLALLTLVAWRLRRGDAFPHWWAVPFGLFYDLVSGHPIGLSVVVFTLAMIVADLSDLRLRWRSHWTEWAIVVVLVIMAEAIEWLVALINGARAPFETIWPAVIISALLFPLIAVLIEKLDDFRLRR</sequence>